<evidence type="ECO:0000259" key="1">
    <source>
        <dbReference type="Pfam" id="PF10137"/>
    </source>
</evidence>
<dbReference type="GO" id="GO:0050135">
    <property type="term" value="F:NADP+ nucleosidase activity"/>
    <property type="evidence" value="ECO:0007669"/>
    <property type="project" value="InterPro"/>
</dbReference>
<dbReference type="AlphaFoldDB" id="A0A2A7A2E2"/>
<feature type="domain" description="CD-NTase-associated protein 12/Pycsar effector protein TIR" evidence="1">
    <location>
        <begin position="109"/>
        <end position="228"/>
    </location>
</feature>
<proteinExistence type="predicted"/>
<dbReference type="Proteomes" id="UP000219901">
    <property type="component" value="Unassembled WGS sequence"/>
</dbReference>
<dbReference type="RefSeq" id="WP_097782655.1">
    <property type="nucleotide sequence ID" value="NZ_NMTV01000025.1"/>
</dbReference>
<dbReference type="InterPro" id="IPR019302">
    <property type="entry name" value="CAP12/PCTIR_TIR_dom"/>
</dbReference>
<dbReference type="Pfam" id="PF10137">
    <property type="entry name" value="CAP12-PCTIR_TIR"/>
    <property type="match status" value="1"/>
</dbReference>
<name>A0A2A7A2E2_9FIRM</name>
<evidence type="ECO:0000313" key="3">
    <source>
        <dbReference type="Proteomes" id="UP000219901"/>
    </source>
</evidence>
<evidence type="ECO:0000313" key="2">
    <source>
        <dbReference type="EMBL" id="PDX73311.1"/>
    </source>
</evidence>
<organism evidence="2 3">
    <name type="scientific">Faecalibacterium prausnitzii</name>
    <dbReference type="NCBI Taxonomy" id="853"/>
    <lineage>
        <taxon>Bacteria</taxon>
        <taxon>Bacillati</taxon>
        <taxon>Bacillota</taxon>
        <taxon>Clostridia</taxon>
        <taxon>Eubacteriales</taxon>
        <taxon>Oscillospiraceae</taxon>
        <taxon>Faecalibacterium</taxon>
    </lineage>
</organism>
<accession>A0A2A7A2E2</accession>
<comment type="caution">
    <text evidence="2">The sequence shown here is derived from an EMBL/GenBank/DDBJ whole genome shotgun (WGS) entry which is preliminary data.</text>
</comment>
<sequence length="250" mass="28120">MNKKAILKKLREELSTYDDFSTIKYKAKYVEAFRKVFGPDSHFTKEANNTSTGFNVKGAAESMYGEISHEEFMKNIHIALVNLLDEAIDFLDMSADDEEAAEGSVVKNKVFIVHGHDAALKYQLSDWLRSIEVEPIILHEQANEGVTSILGKLERYSDVDCAIVLFTADDEGYEKGKPEALKSRARQNVVFEAGLFVGLLSAKRVIMLYDNGVELPGDLGGCIYTEADKYGGWKEQLRKEFNAMGIEYKH</sequence>
<reference evidence="2 3" key="1">
    <citation type="journal article" date="2017" name="Front. Microbiol.">
        <title>New Insights into the Diversity of the Genus Faecalibacterium.</title>
        <authorList>
            <person name="Benevides L."/>
            <person name="Burman S."/>
            <person name="Martin R."/>
            <person name="Robert V."/>
            <person name="Thomas M."/>
            <person name="Miquel S."/>
            <person name="Chain F."/>
            <person name="Sokol H."/>
            <person name="Bermudez-Humaran L.G."/>
            <person name="Morrison M."/>
            <person name="Langella P."/>
            <person name="Azevedo V.A."/>
            <person name="Chatel J.M."/>
            <person name="Soares S."/>
        </authorList>
    </citation>
    <scope>NUCLEOTIDE SEQUENCE [LARGE SCALE GENOMIC DNA]</scope>
    <source>
        <strain evidence="2 3">CNCM I 4546</strain>
    </source>
</reference>
<gene>
    <name evidence="2" type="ORF">CGS55_03375</name>
</gene>
<dbReference type="EMBL" id="NMTV01000025">
    <property type="protein sequence ID" value="PDX73311.1"/>
    <property type="molecule type" value="Genomic_DNA"/>
</dbReference>
<protein>
    <recommendedName>
        <fullName evidence="1">CD-NTase-associated protein 12/Pycsar effector protein TIR domain-containing protein</fullName>
    </recommendedName>
</protein>